<dbReference type="Gene3D" id="3.30.40.10">
    <property type="entry name" value="Zinc/RING finger domain, C3HC4 (zinc finger)"/>
    <property type="match status" value="1"/>
</dbReference>
<keyword evidence="3" id="KW-0862">Zinc</keyword>
<dbReference type="InterPro" id="IPR000306">
    <property type="entry name" value="Znf_FYVE"/>
</dbReference>
<feature type="compositionally biased region" description="Low complexity" evidence="5">
    <location>
        <begin position="37"/>
        <end position="52"/>
    </location>
</feature>
<dbReference type="GO" id="GO:0008270">
    <property type="term" value="F:zinc ion binding"/>
    <property type="evidence" value="ECO:0007669"/>
    <property type="project" value="UniProtKB-KW"/>
</dbReference>
<evidence type="ECO:0000313" key="7">
    <source>
        <dbReference type="EMBL" id="CAD8781447.1"/>
    </source>
</evidence>
<dbReference type="InterPro" id="IPR017455">
    <property type="entry name" value="Znf_FYVE-rel"/>
</dbReference>
<dbReference type="InterPro" id="IPR011011">
    <property type="entry name" value="Znf_FYVE_PHD"/>
</dbReference>
<dbReference type="SMART" id="SM00064">
    <property type="entry name" value="FYVE"/>
    <property type="match status" value="1"/>
</dbReference>
<dbReference type="EMBL" id="HBFN01004002">
    <property type="protein sequence ID" value="CAD8781447.1"/>
    <property type="molecule type" value="Transcribed_RNA"/>
</dbReference>
<evidence type="ECO:0000256" key="4">
    <source>
        <dbReference type="PROSITE-ProRule" id="PRU00091"/>
    </source>
</evidence>
<dbReference type="GO" id="GO:0007032">
    <property type="term" value="P:endosome organization"/>
    <property type="evidence" value="ECO:0007669"/>
    <property type="project" value="TreeGrafter"/>
</dbReference>
<dbReference type="PROSITE" id="PS50178">
    <property type="entry name" value="ZF_FYVE"/>
    <property type="match status" value="1"/>
</dbReference>
<gene>
    <name evidence="7" type="ORF">HTEP1355_LOCUS2394</name>
</gene>
<organism evidence="7">
    <name type="scientific">Hemiselmis tepida</name>
    <dbReference type="NCBI Taxonomy" id="464990"/>
    <lineage>
        <taxon>Eukaryota</taxon>
        <taxon>Cryptophyceae</taxon>
        <taxon>Cryptomonadales</taxon>
        <taxon>Hemiselmidaceae</taxon>
        <taxon>Hemiselmis</taxon>
    </lineage>
</organism>
<sequence length="402" mass="42686">MCEAEKAHGTAGKGHAKLGDATGPWLRSIPNSPDYGSSSSSRSSTSAASTWSQAPVAPRMGTGGQDEGARATDLSVDAPPPPAHPASPTPWDRAARRPPSLQYTSGFPDAAPALSPGIQERRCPRRQWQADSETDTCSMEACDTLFVTSIFSAVSSRDGSPLSRRHHCRQCGRVVCSACSRGQKNLLSEDCRPGSATPARVCNACMAASETFNFRRGTNFMDKEANKNTLLKRLMRGGGASPDSSMDAGRRRNSGASPGGELPEAVGMRRNALSMPALSAFFGSSRKLPGSPVNNTLLSFSPKEDASKVEDMTAFAGDYDSGGTTRRPMSDYNETWDENGVLDQRVVHTKPAEAAPAEEVQDEALLKLEKEIAASSYYQGLLRHEPAALKALAAGLMTSTGN</sequence>
<evidence type="ECO:0000256" key="5">
    <source>
        <dbReference type="SAM" id="MobiDB-lite"/>
    </source>
</evidence>
<feature type="region of interest" description="Disordered" evidence="5">
    <location>
        <begin position="233"/>
        <end position="264"/>
    </location>
</feature>
<dbReference type="SUPFAM" id="SSF57903">
    <property type="entry name" value="FYVE/PHD zinc finger"/>
    <property type="match status" value="1"/>
</dbReference>
<feature type="compositionally biased region" description="Pro residues" evidence="5">
    <location>
        <begin position="78"/>
        <end position="88"/>
    </location>
</feature>
<name>A0A7S0VAB5_9CRYP</name>
<accession>A0A7S0VAB5</accession>
<evidence type="ECO:0000259" key="6">
    <source>
        <dbReference type="PROSITE" id="PS50178"/>
    </source>
</evidence>
<feature type="region of interest" description="Disordered" evidence="5">
    <location>
        <begin position="1"/>
        <end position="103"/>
    </location>
</feature>
<evidence type="ECO:0000256" key="1">
    <source>
        <dbReference type="ARBA" id="ARBA00022723"/>
    </source>
</evidence>
<protein>
    <recommendedName>
        <fullName evidence="6">FYVE-type domain-containing protein</fullName>
    </recommendedName>
</protein>
<dbReference type="Pfam" id="PF01363">
    <property type="entry name" value="FYVE"/>
    <property type="match status" value="1"/>
</dbReference>
<dbReference type="AlphaFoldDB" id="A0A7S0VAB5"/>
<reference evidence="7" key="1">
    <citation type="submission" date="2021-01" db="EMBL/GenBank/DDBJ databases">
        <authorList>
            <person name="Corre E."/>
            <person name="Pelletier E."/>
            <person name="Niang G."/>
            <person name="Scheremetjew M."/>
            <person name="Finn R."/>
            <person name="Kale V."/>
            <person name="Holt S."/>
            <person name="Cochrane G."/>
            <person name="Meng A."/>
            <person name="Brown T."/>
            <person name="Cohen L."/>
        </authorList>
    </citation>
    <scope>NUCLEOTIDE SEQUENCE</scope>
    <source>
        <strain evidence="7">CCMP443</strain>
    </source>
</reference>
<dbReference type="InterPro" id="IPR051765">
    <property type="entry name" value="PH_domain-containing_F"/>
</dbReference>
<keyword evidence="1" id="KW-0479">Metal-binding</keyword>
<feature type="domain" description="FYVE-type" evidence="6">
    <location>
        <begin position="133"/>
        <end position="210"/>
    </location>
</feature>
<dbReference type="GO" id="GO:0035091">
    <property type="term" value="F:phosphatidylinositol binding"/>
    <property type="evidence" value="ECO:0007669"/>
    <property type="project" value="TreeGrafter"/>
</dbReference>
<evidence type="ECO:0000256" key="2">
    <source>
        <dbReference type="ARBA" id="ARBA00022771"/>
    </source>
</evidence>
<dbReference type="InterPro" id="IPR013083">
    <property type="entry name" value="Znf_RING/FYVE/PHD"/>
</dbReference>
<dbReference type="GO" id="GO:0008333">
    <property type="term" value="P:endosome to lysosome transport"/>
    <property type="evidence" value="ECO:0007669"/>
    <property type="project" value="TreeGrafter"/>
</dbReference>
<dbReference type="PANTHER" id="PTHR46280">
    <property type="entry name" value="PLECKSTRIN HOMOLOGY DOMAIN-CONTAINING FAMILY F MEMBER 2-RELATED"/>
    <property type="match status" value="1"/>
</dbReference>
<dbReference type="GO" id="GO:0005769">
    <property type="term" value="C:early endosome"/>
    <property type="evidence" value="ECO:0007669"/>
    <property type="project" value="TreeGrafter"/>
</dbReference>
<keyword evidence="2 4" id="KW-0863">Zinc-finger</keyword>
<evidence type="ECO:0000256" key="3">
    <source>
        <dbReference type="ARBA" id="ARBA00022833"/>
    </source>
</evidence>
<dbReference type="PANTHER" id="PTHR46280:SF3">
    <property type="entry name" value="PLECKSTRIN HOMOLOGY DOMAIN-CONTAINING FAMILY F MEMBER 1 HOMOLOG"/>
    <property type="match status" value="1"/>
</dbReference>
<proteinExistence type="predicted"/>